<dbReference type="PANTHER" id="PTHR10404">
    <property type="entry name" value="N-ACETYLATED-ALPHA-LINKED ACIDIC DIPEPTIDASE"/>
    <property type="match status" value="1"/>
</dbReference>
<sequence>MEASAKVVKRYAKGAVQIIDERGQVKFTAALFEPQIDGNFYDNSVLPCYLAFAASGTVEADHIIYVNYGSYDDFKYLEDELKISVKGRLVLARYGKFFRGDKVSFHLYQYLQDVKLNPEKVKCLRSTFN</sequence>
<organism evidence="1 2">
    <name type="scientific">Artemia franciscana</name>
    <name type="common">Brine shrimp</name>
    <name type="synonym">Artemia sanfranciscana</name>
    <dbReference type="NCBI Taxonomy" id="6661"/>
    <lineage>
        <taxon>Eukaryota</taxon>
        <taxon>Metazoa</taxon>
        <taxon>Ecdysozoa</taxon>
        <taxon>Arthropoda</taxon>
        <taxon>Crustacea</taxon>
        <taxon>Branchiopoda</taxon>
        <taxon>Anostraca</taxon>
        <taxon>Artemiidae</taxon>
        <taxon>Artemia</taxon>
    </lineage>
</organism>
<proteinExistence type="predicted"/>
<name>A0AA88HBF3_ARTSF</name>
<dbReference type="Gene3D" id="3.50.30.30">
    <property type="match status" value="1"/>
</dbReference>
<reference evidence="1" key="1">
    <citation type="submission" date="2023-07" db="EMBL/GenBank/DDBJ databases">
        <title>Chromosome-level genome assembly of Artemia franciscana.</title>
        <authorList>
            <person name="Jo E."/>
        </authorList>
    </citation>
    <scope>NUCLEOTIDE SEQUENCE</scope>
    <source>
        <tissue evidence="1">Whole body</tissue>
    </source>
</reference>
<dbReference type="InterPro" id="IPR046450">
    <property type="entry name" value="PA_dom_sf"/>
</dbReference>
<keyword evidence="2" id="KW-1185">Reference proteome</keyword>
<evidence type="ECO:0000313" key="1">
    <source>
        <dbReference type="EMBL" id="KAK2702302.1"/>
    </source>
</evidence>
<comment type="caution">
    <text evidence="1">The sequence shown here is derived from an EMBL/GenBank/DDBJ whole genome shotgun (WGS) entry which is preliminary data.</text>
</comment>
<dbReference type="SUPFAM" id="SSF52025">
    <property type="entry name" value="PA domain"/>
    <property type="match status" value="1"/>
</dbReference>
<dbReference type="AlphaFoldDB" id="A0AA88HBF3"/>
<protein>
    <submittedName>
        <fullName evidence="1">Uncharacterized protein</fullName>
    </submittedName>
</protein>
<dbReference type="Proteomes" id="UP001187531">
    <property type="component" value="Unassembled WGS sequence"/>
</dbReference>
<dbReference type="GO" id="GO:0004180">
    <property type="term" value="F:carboxypeptidase activity"/>
    <property type="evidence" value="ECO:0007669"/>
    <property type="project" value="TreeGrafter"/>
</dbReference>
<dbReference type="InterPro" id="IPR039373">
    <property type="entry name" value="Peptidase_M28B"/>
</dbReference>
<dbReference type="PANTHER" id="PTHR10404:SF77">
    <property type="entry name" value="GLUTAMATE CARBOXYPEPTIDASE 2 HOMOLOG"/>
    <property type="match status" value="1"/>
</dbReference>
<dbReference type="EMBL" id="JAVRJZ010000490">
    <property type="protein sequence ID" value="KAK2702302.1"/>
    <property type="molecule type" value="Genomic_DNA"/>
</dbReference>
<accession>A0AA88HBF3</accession>
<gene>
    <name evidence="1" type="ORF">QYM36_019087</name>
</gene>
<evidence type="ECO:0000313" key="2">
    <source>
        <dbReference type="Proteomes" id="UP001187531"/>
    </source>
</evidence>